<name>A0ABV5ZZI1_9PSEU</name>
<reference evidence="2 3" key="1">
    <citation type="submission" date="2024-09" db="EMBL/GenBank/DDBJ databases">
        <authorList>
            <person name="Sun Q."/>
            <person name="Mori K."/>
        </authorList>
    </citation>
    <scope>NUCLEOTIDE SEQUENCE [LARGE SCALE GENOMIC DNA]</scope>
    <source>
        <strain evidence="2 3">TBRC 7907</strain>
    </source>
</reference>
<protein>
    <submittedName>
        <fullName evidence="2">Acg family FMN-binding oxidoreductase</fullName>
    </submittedName>
</protein>
<dbReference type="SUPFAM" id="SSF55469">
    <property type="entry name" value="FMN-dependent nitroreductase-like"/>
    <property type="match status" value="1"/>
</dbReference>
<dbReference type="InterPro" id="IPR000415">
    <property type="entry name" value="Nitroreductase-like"/>
</dbReference>
<dbReference type="Gene3D" id="3.40.109.10">
    <property type="entry name" value="NADH Oxidase"/>
    <property type="match status" value="1"/>
</dbReference>
<comment type="caution">
    <text evidence="2">The sequence shown here is derived from an EMBL/GenBank/DDBJ whole genome shotgun (WGS) entry which is preliminary data.</text>
</comment>
<evidence type="ECO:0000259" key="1">
    <source>
        <dbReference type="Pfam" id="PF00881"/>
    </source>
</evidence>
<dbReference type="InterPro" id="IPR029479">
    <property type="entry name" value="Nitroreductase"/>
</dbReference>
<gene>
    <name evidence="2" type="ORF">ACFFQA_15755</name>
</gene>
<dbReference type="Proteomes" id="UP001589693">
    <property type="component" value="Unassembled WGS sequence"/>
</dbReference>
<sequence>MRHSLPDEETVRAAVALAVRAPSIHNSQPWRWVTGDSSVHLFADPGRLLPATDPDGRDLVVSCGAALHHLRVAFAAAGWATDVHRLPNPAEANHLAAVECRPRAATPEDIALAAAIPHRRTDRRRFSSWQVPDDLLCALAARAAEQGAILIPATDPDDRYRLTSAIIEAAQQQHAVPAYVSELAAWAGRDSSSEEGVPTGNIPAQQAWHDDIAMRAFPPGALAQPPRGWEKDASELLVLATSSDDRMSRLRAGEAVSAVLLAATEIRLATCPLSQPLEVSSTRDFLRDRLLDGAAFPQLVLRVGWAPVGNKPVPATHRRAVDDVLGHFPD</sequence>
<dbReference type="NCBIfam" id="NF047509">
    <property type="entry name" value="Rv3131_FMN_oxido"/>
    <property type="match status" value="1"/>
</dbReference>
<dbReference type="InterPro" id="IPR050627">
    <property type="entry name" value="Nitroreductase/BluB"/>
</dbReference>
<evidence type="ECO:0000313" key="2">
    <source>
        <dbReference type="EMBL" id="MFB9905389.1"/>
    </source>
</evidence>
<dbReference type="PANTHER" id="PTHR23026:SF123">
    <property type="entry name" value="NAD(P)H NITROREDUCTASE RV3131-RELATED"/>
    <property type="match status" value="1"/>
</dbReference>
<accession>A0ABV5ZZI1</accession>
<dbReference type="PANTHER" id="PTHR23026">
    <property type="entry name" value="NADPH NITROREDUCTASE"/>
    <property type="match status" value="1"/>
</dbReference>
<feature type="domain" description="Nitroreductase" evidence="1">
    <location>
        <begin position="119"/>
        <end position="305"/>
    </location>
</feature>
<dbReference type="RefSeq" id="WP_377852694.1">
    <property type="nucleotide sequence ID" value="NZ_JBHLZU010000012.1"/>
</dbReference>
<dbReference type="EMBL" id="JBHLZU010000012">
    <property type="protein sequence ID" value="MFB9905389.1"/>
    <property type="molecule type" value="Genomic_DNA"/>
</dbReference>
<keyword evidence="3" id="KW-1185">Reference proteome</keyword>
<evidence type="ECO:0000313" key="3">
    <source>
        <dbReference type="Proteomes" id="UP001589693"/>
    </source>
</evidence>
<organism evidence="2 3">
    <name type="scientific">Allokutzneria oryzae</name>
    <dbReference type="NCBI Taxonomy" id="1378989"/>
    <lineage>
        <taxon>Bacteria</taxon>
        <taxon>Bacillati</taxon>
        <taxon>Actinomycetota</taxon>
        <taxon>Actinomycetes</taxon>
        <taxon>Pseudonocardiales</taxon>
        <taxon>Pseudonocardiaceae</taxon>
        <taxon>Allokutzneria</taxon>
    </lineage>
</organism>
<dbReference type="Pfam" id="PF00881">
    <property type="entry name" value="Nitroreductase"/>
    <property type="match status" value="1"/>
</dbReference>
<proteinExistence type="predicted"/>